<accession>A0A8J2T8Q3</accession>
<evidence type="ECO:0000256" key="6">
    <source>
        <dbReference type="ARBA" id="ARBA00023136"/>
    </source>
</evidence>
<dbReference type="InterPro" id="IPR004345">
    <property type="entry name" value="TB2_DP1_HVA22"/>
</dbReference>
<evidence type="ECO:0000256" key="3">
    <source>
        <dbReference type="ARBA" id="ARBA00019184"/>
    </source>
</evidence>
<evidence type="ECO:0000313" key="10">
    <source>
        <dbReference type="EMBL" id="CDF90234.1"/>
    </source>
</evidence>
<comment type="subcellular location">
    <subcellularLocation>
        <location evidence="1 8">Membrane</location>
        <topology evidence="1 8">Multi-pass membrane protein</topology>
    </subcellularLocation>
</comment>
<evidence type="ECO:0000256" key="2">
    <source>
        <dbReference type="ARBA" id="ARBA00008573"/>
    </source>
</evidence>
<name>A0A8J2T8Q3_ZYGB2</name>
<dbReference type="OrthoDB" id="10009287at2759"/>
<dbReference type="PANTHER" id="PTHR12300:SF161">
    <property type="entry name" value="RECEPTOR EXPRESSION-ENHANCING PROTEIN"/>
    <property type="match status" value="1"/>
</dbReference>
<comment type="function">
    <text evidence="7">Required to generate and maintain the structure of the tubular endoplasmic reticulum network and the vacuole. Induces high curvature in membranes and causes membrane tubule formation. Involved in membrane/vesicle trafficking.</text>
</comment>
<organism evidence="10 11">
    <name type="scientific">Zygosaccharomyces bailii (strain CLIB 213 / ATCC 58445 / CBS 680 / BCRC 21525 / NBRC 1098 / NCYC 1416 / NRRL Y-2227)</name>
    <dbReference type="NCBI Taxonomy" id="1333698"/>
    <lineage>
        <taxon>Eukaryota</taxon>
        <taxon>Fungi</taxon>
        <taxon>Dikarya</taxon>
        <taxon>Ascomycota</taxon>
        <taxon>Saccharomycotina</taxon>
        <taxon>Saccharomycetes</taxon>
        <taxon>Saccharomycetales</taxon>
        <taxon>Saccharomycetaceae</taxon>
        <taxon>Zygosaccharomyces</taxon>
    </lineage>
</organism>
<evidence type="ECO:0000256" key="1">
    <source>
        <dbReference type="ARBA" id="ARBA00004141"/>
    </source>
</evidence>
<keyword evidence="6 8" id="KW-0472">Membrane</keyword>
<feature type="region of interest" description="Disordered" evidence="9">
    <location>
        <begin position="166"/>
        <end position="186"/>
    </location>
</feature>
<reference evidence="11" key="1">
    <citation type="journal article" date="2013" name="Genome Announc.">
        <title>Genome sequence of the food spoilage yeast Zygosaccharomyces bailii CLIB 213(T).</title>
        <authorList>
            <person name="Galeote V."/>
            <person name="Bigey F."/>
            <person name="Devillers H."/>
            <person name="Neuveglise C."/>
            <person name="Dequin S."/>
        </authorList>
    </citation>
    <scope>NUCLEOTIDE SEQUENCE [LARGE SCALE GENOMIC DNA]</scope>
    <source>
        <strain evidence="11">CLIB 213 / ATCC 58445 / CBS 680 / CCRC 21525 / NBRC 1098 / NCYC 1416 / NRRL Y-2227</strain>
    </source>
</reference>
<feature type="compositionally biased region" description="Polar residues" evidence="9">
    <location>
        <begin position="177"/>
        <end position="186"/>
    </location>
</feature>
<keyword evidence="5 8" id="KW-1133">Transmembrane helix</keyword>
<gene>
    <name evidence="10" type="ORF">BN860_03840g</name>
</gene>
<keyword evidence="4 8" id="KW-0812">Transmembrane</keyword>
<proteinExistence type="inferred from homology"/>
<dbReference type="AlphaFoldDB" id="A0A8J2T8Q3"/>
<feature type="transmembrane region" description="Helical" evidence="8">
    <location>
        <begin position="91"/>
        <end position="118"/>
    </location>
</feature>
<evidence type="ECO:0000256" key="9">
    <source>
        <dbReference type="SAM" id="MobiDB-lite"/>
    </source>
</evidence>
<feature type="transmembrane region" description="Helical" evidence="8">
    <location>
        <begin position="124"/>
        <end position="143"/>
    </location>
</feature>
<dbReference type="Proteomes" id="UP000019375">
    <property type="component" value="Unassembled WGS sequence"/>
</dbReference>
<dbReference type="GO" id="GO:0016020">
    <property type="term" value="C:membrane"/>
    <property type="evidence" value="ECO:0007669"/>
    <property type="project" value="UniProtKB-SubCell"/>
</dbReference>
<protein>
    <recommendedName>
        <fullName evidence="3 8">Protein YOP1</fullName>
    </recommendedName>
</protein>
<evidence type="ECO:0000256" key="5">
    <source>
        <dbReference type="ARBA" id="ARBA00022989"/>
    </source>
</evidence>
<dbReference type="Pfam" id="PF03134">
    <property type="entry name" value="TB2_DP1_HVA22"/>
    <property type="match status" value="1"/>
</dbReference>
<evidence type="ECO:0000313" key="11">
    <source>
        <dbReference type="Proteomes" id="UP000019375"/>
    </source>
</evidence>
<keyword evidence="11" id="KW-1185">Reference proteome</keyword>
<dbReference type="EMBL" id="HG316459">
    <property type="protein sequence ID" value="CDF90234.1"/>
    <property type="molecule type" value="Genomic_DNA"/>
</dbReference>
<comment type="similarity">
    <text evidence="2 8">Belongs to the DP1 family.</text>
</comment>
<dbReference type="PANTHER" id="PTHR12300">
    <property type="entry name" value="HVA22-LIKE PROTEINS"/>
    <property type="match status" value="1"/>
</dbReference>
<feature type="transmembrane region" description="Helical" evidence="8">
    <location>
        <begin position="37"/>
        <end position="55"/>
    </location>
</feature>
<evidence type="ECO:0000256" key="7">
    <source>
        <dbReference type="ARBA" id="ARBA00045873"/>
    </source>
</evidence>
<evidence type="ECO:0000256" key="8">
    <source>
        <dbReference type="RuleBase" id="RU362006"/>
    </source>
</evidence>
<comment type="caution">
    <text evidence="8">Lacks conserved residue(s) required for the propagation of feature annotation.</text>
</comment>
<evidence type="ECO:0000256" key="4">
    <source>
        <dbReference type="ARBA" id="ARBA00022692"/>
    </source>
</evidence>
<sequence>MSDFSSSFQTQMKSFDSKYSNNRVLQQLEEKTNLPKSYITVALAALYLILIFVNVGGIGEILSNFSGFVVPAYYSLVAIRTTTSKDDTQLLTYWIVFAFLSVVEFWSKAILYLVPFYWFVKTVFLLYIALPQTGGAVIVYNNVIAPVSDRYITVSETKSDEIKDAVNDAAGKGPTPGKTSGFSLHH</sequence>